<gene>
    <name evidence="1" type="ORF">KSX_08820</name>
</gene>
<sequence>MEWKTTKHVYRYTHHNNLGKARILAPYDPNSAKEGCGWQGAWVNCNIKDITYAILSIHRARTHKSSLASPFNP</sequence>
<protein>
    <submittedName>
        <fullName evidence="1">Uncharacterized protein</fullName>
    </submittedName>
</protein>
<evidence type="ECO:0000313" key="1">
    <source>
        <dbReference type="EMBL" id="GHO42719.1"/>
    </source>
</evidence>
<dbReference type="AlphaFoldDB" id="A0A8J3HS99"/>
<proteinExistence type="predicted"/>
<name>A0A8J3HS99_9CHLR</name>
<comment type="caution">
    <text evidence="1">The sequence shown here is derived from an EMBL/GenBank/DDBJ whole genome shotgun (WGS) entry which is preliminary data.</text>
</comment>
<accession>A0A8J3HS99</accession>
<reference evidence="1" key="1">
    <citation type="submission" date="2020-10" db="EMBL/GenBank/DDBJ databases">
        <title>Taxonomic study of unclassified bacteria belonging to the class Ktedonobacteria.</title>
        <authorList>
            <person name="Yabe S."/>
            <person name="Wang C.M."/>
            <person name="Zheng Y."/>
            <person name="Sakai Y."/>
            <person name="Cavaletti L."/>
            <person name="Monciardini P."/>
            <person name="Donadio S."/>
        </authorList>
    </citation>
    <scope>NUCLEOTIDE SEQUENCE</scope>
    <source>
        <strain evidence="1">SOSP1-1</strain>
    </source>
</reference>
<dbReference type="Proteomes" id="UP000612362">
    <property type="component" value="Unassembled WGS sequence"/>
</dbReference>
<organism evidence="1 2">
    <name type="scientific">Ktedonospora formicarum</name>
    <dbReference type="NCBI Taxonomy" id="2778364"/>
    <lineage>
        <taxon>Bacteria</taxon>
        <taxon>Bacillati</taxon>
        <taxon>Chloroflexota</taxon>
        <taxon>Ktedonobacteria</taxon>
        <taxon>Ktedonobacterales</taxon>
        <taxon>Ktedonobacteraceae</taxon>
        <taxon>Ktedonospora</taxon>
    </lineage>
</organism>
<dbReference type="EMBL" id="BNJF01000001">
    <property type="protein sequence ID" value="GHO42719.1"/>
    <property type="molecule type" value="Genomic_DNA"/>
</dbReference>
<evidence type="ECO:0000313" key="2">
    <source>
        <dbReference type="Proteomes" id="UP000612362"/>
    </source>
</evidence>
<keyword evidence="2" id="KW-1185">Reference proteome</keyword>